<sequence length="548" mass="59508">MTMKRKLISSKLIRVSTIVLSALLVFAPLEAVTPNVSADGIQQQASLTASPWVSTQVYVSGNEVSYNNNVYRAKWWTQGDVPSDSSSSPWLLLGPDTGGEPDPTPPTAPTNLVSTGQTADTITLTWNAATDNIAVTGYDIYRGDTKVGSSASASTLTYTDTGLLQDTQYTYYVKSKDGANNTTASSTIDVKTSLGELTPGQSRVLTDPQITSLWGGIDPQFSPANAVAAVQSALPQTEYEALFPMRIGTPAWHTFAASKPYYKPGQADYYSYSNLIAAVTDVANIKYKLEYRQGATWNNRVLRLDKTTKTETIIYQNADFNASWNLTVPIISKTVDFGSFIKEGSAVNRKRELAAFLSNIAHETGGGWATAPGGELSWGLFWNEEVSYINSTNIGYVQSHAEFPPVAGKSYHGRGPIQLSWNYNYGLISGIIYGNQNTLLQQPELIVNDGKLGFMTAILFWMTPQPPKPSAHDVIVGNWTPSAAEIAKGLSPAGFGVTIMIINGSFEGNKDETDYRVGRRVGHYRDITTRMGVDITGEKVNTLGMSPF</sequence>
<dbReference type="Pfam" id="PF02839">
    <property type="entry name" value="CBM_5_12"/>
    <property type="match status" value="1"/>
</dbReference>
<keyword evidence="4" id="KW-0119">Carbohydrate metabolism</keyword>
<feature type="compositionally biased region" description="Low complexity" evidence="5">
    <location>
        <begin position="80"/>
        <end position="101"/>
    </location>
</feature>
<evidence type="ECO:0000256" key="2">
    <source>
        <dbReference type="ARBA" id="ARBA00022821"/>
    </source>
</evidence>
<keyword evidence="4" id="KW-0624">Polysaccharide degradation</keyword>
<dbReference type="GO" id="GO:0016998">
    <property type="term" value="P:cell wall macromolecule catabolic process"/>
    <property type="evidence" value="ECO:0007669"/>
    <property type="project" value="InterPro"/>
</dbReference>
<dbReference type="Gene3D" id="2.10.10.20">
    <property type="entry name" value="Carbohydrate-binding module superfamily 5/12"/>
    <property type="match status" value="1"/>
</dbReference>
<dbReference type="PROSITE" id="PS50853">
    <property type="entry name" value="FN3"/>
    <property type="match status" value="1"/>
</dbReference>
<dbReference type="Pfam" id="PF00182">
    <property type="entry name" value="Glyco_hydro_19"/>
    <property type="match status" value="1"/>
</dbReference>
<keyword evidence="3" id="KW-1015">Disulfide bond</keyword>
<dbReference type="GO" id="GO:0030246">
    <property type="term" value="F:carbohydrate binding"/>
    <property type="evidence" value="ECO:0007669"/>
    <property type="project" value="InterPro"/>
</dbReference>
<dbReference type="InterPro" id="IPR003961">
    <property type="entry name" value="FN3_dom"/>
</dbReference>
<dbReference type="CDD" id="cd00063">
    <property type="entry name" value="FN3"/>
    <property type="match status" value="1"/>
</dbReference>
<reference evidence="8 9" key="1">
    <citation type="submission" date="2016-03" db="EMBL/GenBank/DDBJ databases">
        <title>Draft genome sequence of Paenibacillus glacialis DSM 22343.</title>
        <authorList>
            <person name="Shin S.-K."/>
            <person name="Yi H."/>
        </authorList>
    </citation>
    <scope>NUCLEOTIDE SEQUENCE [LARGE SCALE GENOMIC DNA]</scope>
    <source>
        <strain evidence="8 9">DSM 22343</strain>
    </source>
</reference>
<keyword evidence="2" id="KW-0611">Plant defense</keyword>
<evidence type="ECO:0000256" key="1">
    <source>
        <dbReference type="ARBA" id="ARBA00022801"/>
    </source>
</evidence>
<dbReference type="InterPro" id="IPR036116">
    <property type="entry name" value="FN3_sf"/>
</dbReference>
<comment type="caution">
    <text evidence="8">The sequence shown here is derived from an EMBL/GenBank/DDBJ whole genome shotgun (WGS) entry which is preliminary data.</text>
</comment>
<dbReference type="Gene3D" id="1.10.530.10">
    <property type="match status" value="1"/>
</dbReference>
<dbReference type="InterPro" id="IPR036573">
    <property type="entry name" value="CBM_sf_5/12"/>
</dbReference>
<dbReference type="Gene3D" id="3.30.20.10">
    <property type="entry name" value="Endochitinase, domain 2"/>
    <property type="match status" value="1"/>
</dbReference>
<gene>
    <name evidence="8" type="ORF">PGLA_22030</name>
</gene>
<keyword evidence="6" id="KW-0732">Signal</keyword>
<dbReference type="GO" id="GO:0006032">
    <property type="term" value="P:chitin catabolic process"/>
    <property type="evidence" value="ECO:0007669"/>
    <property type="project" value="InterPro"/>
</dbReference>
<dbReference type="PANTHER" id="PTHR22595:SF79">
    <property type="entry name" value="CHITINASE 12"/>
    <property type="match status" value="1"/>
</dbReference>
<feature type="chain" id="PRO_5038751315" evidence="6">
    <location>
        <begin position="32"/>
        <end position="548"/>
    </location>
</feature>
<dbReference type="GO" id="GO:0004568">
    <property type="term" value="F:chitinase activity"/>
    <property type="evidence" value="ECO:0007669"/>
    <property type="project" value="InterPro"/>
</dbReference>
<dbReference type="Gene3D" id="2.60.40.10">
    <property type="entry name" value="Immunoglobulins"/>
    <property type="match status" value="1"/>
</dbReference>
<dbReference type="SMART" id="SM00060">
    <property type="entry name" value="FN3"/>
    <property type="match status" value="1"/>
</dbReference>
<dbReference type="InterPro" id="IPR003610">
    <property type="entry name" value="CBM5/12"/>
</dbReference>
<dbReference type="STRING" id="494026.PGLA_22030"/>
<feature type="signal peptide" evidence="6">
    <location>
        <begin position="1"/>
        <end position="31"/>
    </location>
</feature>
<organism evidence="8 9">
    <name type="scientific">Paenibacillus glacialis</name>
    <dbReference type="NCBI Taxonomy" id="494026"/>
    <lineage>
        <taxon>Bacteria</taxon>
        <taxon>Bacillati</taxon>
        <taxon>Bacillota</taxon>
        <taxon>Bacilli</taxon>
        <taxon>Bacillales</taxon>
        <taxon>Paenibacillaceae</taxon>
        <taxon>Paenibacillus</taxon>
    </lineage>
</organism>
<dbReference type="GO" id="GO:0000272">
    <property type="term" value="P:polysaccharide catabolic process"/>
    <property type="evidence" value="ECO:0007669"/>
    <property type="project" value="UniProtKB-KW"/>
</dbReference>
<accession>A0A168EKQ4</accession>
<dbReference type="EMBL" id="LVJH01000061">
    <property type="protein sequence ID" value="OAB35287.1"/>
    <property type="molecule type" value="Genomic_DNA"/>
</dbReference>
<dbReference type="Proteomes" id="UP000076967">
    <property type="component" value="Unassembled WGS sequence"/>
</dbReference>
<evidence type="ECO:0000259" key="7">
    <source>
        <dbReference type="PROSITE" id="PS50853"/>
    </source>
</evidence>
<evidence type="ECO:0000256" key="5">
    <source>
        <dbReference type="SAM" id="MobiDB-lite"/>
    </source>
</evidence>
<dbReference type="AlphaFoldDB" id="A0A168EKQ4"/>
<feature type="region of interest" description="Disordered" evidence="5">
    <location>
        <begin position="80"/>
        <end position="110"/>
    </location>
</feature>
<dbReference type="InterPro" id="IPR023346">
    <property type="entry name" value="Lysozyme-like_dom_sf"/>
</dbReference>
<dbReference type="SUPFAM" id="SSF49265">
    <property type="entry name" value="Fibronectin type III"/>
    <property type="match status" value="1"/>
</dbReference>
<dbReference type="Pfam" id="PF00041">
    <property type="entry name" value="fn3"/>
    <property type="match status" value="1"/>
</dbReference>
<protein>
    <submittedName>
        <fullName evidence="8">Chitinase</fullName>
    </submittedName>
</protein>
<evidence type="ECO:0000313" key="8">
    <source>
        <dbReference type="EMBL" id="OAB35287.1"/>
    </source>
</evidence>
<evidence type="ECO:0000313" key="9">
    <source>
        <dbReference type="Proteomes" id="UP000076967"/>
    </source>
</evidence>
<evidence type="ECO:0000256" key="4">
    <source>
        <dbReference type="ARBA" id="ARBA00023326"/>
    </source>
</evidence>
<dbReference type="InterPro" id="IPR013783">
    <property type="entry name" value="Ig-like_fold"/>
</dbReference>
<dbReference type="SUPFAM" id="SSF51055">
    <property type="entry name" value="Carbohydrate binding domain"/>
    <property type="match status" value="1"/>
</dbReference>
<dbReference type="CDD" id="cd12215">
    <property type="entry name" value="ChiC_BD"/>
    <property type="match status" value="1"/>
</dbReference>
<dbReference type="GO" id="GO:0006952">
    <property type="term" value="P:defense response"/>
    <property type="evidence" value="ECO:0007669"/>
    <property type="project" value="UniProtKB-KW"/>
</dbReference>
<dbReference type="GO" id="GO:0005576">
    <property type="term" value="C:extracellular region"/>
    <property type="evidence" value="ECO:0007669"/>
    <property type="project" value="InterPro"/>
</dbReference>
<dbReference type="SUPFAM" id="SSF53955">
    <property type="entry name" value="Lysozyme-like"/>
    <property type="match status" value="1"/>
</dbReference>
<name>A0A168EKQ4_9BACL</name>
<dbReference type="SMART" id="SM00495">
    <property type="entry name" value="ChtBD3"/>
    <property type="match status" value="1"/>
</dbReference>
<dbReference type="PANTHER" id="PTHR22595">
    <property type="entry name" value="CHITINASE-RELATED"/>
    <property type="match status" value="1"/>
</dbReference>
<keyword evidence="1" id="KW-0378">Hydrolase</keyword>
<proteinExistence type="predicted"/>
<dbReference type="CDD" id="cd00325">
    <property type="entry name" value="chitinase_GH19"/>
    <property type="match status" value="1"/>
</dbReference>
<evidence type="ECO:0000256" key="3">
    <source>
        <dbReference type="ARBA" id="ARBA00023157"/>
    </source>
</evidence>
<dbReference type="InterPro" id="IPR000726">
    <property type="entry name" value="Glyco_hydro_19_cat"/>
</dbReference>
<keyword evidence="9" id="KW-1185">Reference proteome</keyword>
<evidence type="ECO:0000256" key="6">
    <source>
        <dbReference type="SAM" id="SignalP"/>
    </source>
</evidence>
<dbReference type="OrthoDB" id="6018988at2"/>
<feature type="domain" description="Fibronectin type-III" evidence="7">
    <location>
        <begin position="108"/>
        <end position="195"/>
    </location>
</feature>